<dbReference type="PROSITE" id="PS51257">
    <property type="entry name" value="PROKAR_LIPOPROTEIN"/>
    <property type="match status" value="1"/>
</dbReference>
<gene>
    <name evidence="1" type="ORF">METZ01_LOCUS444323</name>
</gene>
<feature type="non-terminal residue" evidence="1">
    <location>
        <position position="207"/>
    </location>
</feature>
<protein>
    <recommendedName>
        <fullName evidence="2">Lipoprotein</fullName>
    </recommendedName>
</protein>
<evidence type="ECO:0008006" key="2">
    <source>
        <dbReference type="Google" id="ProtNLM"/>
    </source>
</evidence>
<accession>A0A382Z8F9</accession>
<reference evidence="1" key="1">
    <citation type="submission" date="2018-05" db="EMBL/GenBank/DDBJ databases">
        <authorList>
            <person name="Lanie J.A."/>
            <person name="Ng W.-L."/>
            <person name="Kazmierczak K.M."/>
            <person name="Andrzejewski T.M."/>
            <person name="Davidsen T.M."/>
            <person name="Wayne K.J."/>
            <person name="Tettelin H."/>
            <person name="Glass J.I."/>
            <person name="Rusch D."/>
            <person name="Podicherti R."/>
            <person name="Tsui H.-C.T."/>
            <person name="Winkler M.E."/>
        </authorList>
    </citation>
    <scope>NUCLEOTIDE SEQUENCE</scope>
</reference>
<dbReference type="EMBL" id="UINC01181665">
    <property type="protein sequence ID" value="SVD91469.1"/>
    <property type="molecule type" value="Genomic_DNA"/>
</dbReference>
<organism evidence="1">
    <name type="scientific">marine metagenome</name>
    <dbReference type="NCBI Taxonomy" id="408172"/>
    <lineage>
        <taxon>unclassified sequences</taxon>
        <taxon>metagenomes</taxon>
        <taxon>ecological metagenomes</taxon>
    </lineage>
</organism>
<evidence type="ECO:0000313" key="1">
    <source>
        <dbReference type="EMBL" id="SVD91469.1"/>
    </source>
</evidence>
<sequence length="207" mass="23420">MRRLWILTATVFAISGCGRYFPTALQPAAGQAEGMTANDDGSITYELDRLAITLRPMTDAELNRQFASESSRGASSVNPYTFGDWSTPGEDWTPPRFTVFRLEVGNYQYPKVMLDPLNASVTTANNRTYGSLSYADLYEYCQAYFQGRTGRARAEFRTRTDLLKRTMYRAAMVFSGMDGEGYLVFPLLHDDVRRIVVHIEDVALRFN</sequence>
<proteinExistence type="predicted"/>
<dbReference type="AlphaFoldDB" id="A0A382Z8F9"/>
<name>A0A382Z8F9_9ZZZZ</name>